<keyword evidence="9 12" id="KW-0472">Membrane</keyword>
<dbReference type="AlphaFoldDB" id="A0A0W8G0U5"/>
<keyword evidence="5" id="KW-1003">Cell membrane</keyword>
<dbReference type="EMBL" id="LNQE01000427">
    <property type="protein sequence ID" value="KUG26642.1"/>
    <property type="molecule type" value="Genomic_DNA"/>
</dbReference>
<dbReference type="GO" id="GO:0005886">
    <property type="term" value="C:plasma membrane"/>
    <property type="evidence" value="ECO:0007669"/>
    <property type="project" value="UniProtKB-SubCell"/>
</dbReference>
<proteinExistence type="inferred from homology"/>
<dbReference type="InterPro" id="IPR003824">
    <property type="entry name" value="UppP"/>
</dbReference>
<comment type="similarity">
    <text evidence="2">Belongs to the UppP family.</text>
</comment>
<accession>A0A0W8G0U5</accession>
<feature type="transmembrane region" description="Helical" evidence="12">
    <location>
        <begin position="195"/>
        <end position="215"/>
    </location>
</feature>
<evidence type="ECO:0000256" key="11">
    <source>
        <dbReference type="ARBA" id="ARBA00047594"/>
    </source>
</evidence>
<keyword evidence="6 12" id="KW-0812">Transmembrane</keyword>
<evidence type="ECO:0000256" key="10">
    <source>
        <dbReference type="ARBA" id="ARBA00032707"/>
    </source>
</evidence>
<evidence type="ECO:0000256" key="7">
    <source>
        <dbReference type="ARBA" id="ARBA00022801"/>
    </source>
</evidence>
<protein>
    <recommendedName>
        <fullName evidence="4">Undecaprenyl-diphosphatase</fullName>
        <ecNumber evidence="3">3.6.1.27</ecNumber>
    </recommendedName>
    <alternativeName>
        <fullName evidence="10">Undecaprenyl pyrophosphate phosphatase</fullName>
    </alternativeName>
</protein>
<feature type="transmembrane region" description="Helical" evidence="12">
    <location>
        <begin position="257"/>
        <end position="275"/>
    </location>
</feature>
<sequence>MTIIEAVFLGIIQGLTEFLPISSTGHLTVAGKLMGLISEEHPERWTAFIAVIQIGTLIAIMTYFWKDLINITKDFLKFNLIKPRKFSEQSFDSKLGWLIIIGSIPVIVVGLGFKDFIEGAFTKNLYVIAISLIALGVILGFAEKVGKFKKELKDLKWYDGLIVGFAQALALIPGSSRSGTTITAGIFLGFKRETAARFSFLLSVPAILGSGLLQLYEALKYIDSSGMVDLIVATVFSAISGYLTIEFLLRFLRKNSTLVFVFYRIAIGIIIFVLINNELINP</sequence>
<dbReference type="GO" id="GO:0050380">
    <property type="term" value="F:undecaprenyl-diphosphatase activity"/>
    <property type="evidence" value="ECO:0007669"/>
    <property type="project" value="UniProtKB-EC"/>
</dbReference>
<evidence type="ECO:0000313" key="13">
    <source>
        <dbReference type="EMBL" id="KUG26642.1"/>
    </source>
</evidence>
<evidence type="ECO:0000256" key="2">
    <source>
        <dbReference type="ARBA" id="ARBA00010621"/>
    </source>
</evidence>
<dbReference type="HAMAP" id="MF_01006">
    <property type="entry name" value="Undec_diphosphatase"/>
    <property type="match status" value="1"/>
</dbReference>
<evidence type="ECO:0000256" key="8">
    <source>
        <dbReference type="ARBA" id="ARBA00022989"/>
    </source>
</evidence>
<feature type="transmembrane region" description="Helical" evidence="12">
    <location>
        <begin position="227"/>
        <end position="245"/>
    </location>
</feature>
<evidence type="ECO:0000256" key="3">
    <source>
        <dbReference type="ARBA" id="ARBA00012374"/>
    </source>
</evidence>
<evidence type="ECO:0000256" key="1">
    <source>
        <dbReference type="ARBA" id="ARBA00004651"/>
    </source>
</evidence>
<dbReference type="Pfam" id="PF02673">
    <property type="entry name" value="BacA"/>
    <property type="match status" value="1"/>
</dbReference>
<dbReference type="NCBIfam" id="TIGR00753">
    <property type="entry name" value="undec_PP_bacA"/>
    <property type="match status" value="1"/>
</dbReference>
<dbReference type="EC" id="3.6.1.27" evidence="3"/>
<dbReference type="PANTHER" id="PTHR30622">
    <property type="entry name" value="UNDECAPRENYL-DIPHOSPHATASE"/>
    <property type="match status" value="1"/>
</dbReference>
<comment type="catalytic activity">
    <reaction evidence="11">
        <text>di-trans,octa-cis-undecaprenyl diphosphate + H2O = di-trans,octa-cis-undecaprenyl phosphate + phosphate + H(+)</text>
        <dbReference type="Rhea" id="RHEA:28094"/>
        <dbReference type="ChEBI" id="CHEBI:15377"/>
        <dbReference type="ChEBI" id="CHEBI:15378"/>
        <dbReference type="ChEBI" id="CHEBI:43474"/>
        <dbReference type="ChEBI" id="CHEBI:58405"/>
        <dbReference type="ChEBI" id="CHEBI:60392"/>
        <dbReference type="EC" id="3.6.1.27"/>
    </reaction>
</comment>
<comment type="subcellular location">
    <subcellularLocation>
        <location evidence="1">Cell membrane</location>
        <topology evidence="1">Multi-pass membrane protein</topology>
    </subcellularLocation>
</comment>
<feature type="transmembrane region" description="Helical" evidence="12">
    <location>
        <begin position="45"/>
        <end position="65"/>
    </location>
</feature>
<feature type="transmembrane region" description="Helical" evidence="12">
    <location>
        <begin position="125"/>
        <end position="145"/>
    </location>
</feature>
<dbReference type="PANTHER" id="PTHR30622:SF4">
    <property type="entry name" value="UNDECAPRENYL-DIPHOSPHATASE"/>
    <property type="match status" value="1"/>
</dbReference>
<keyword evidence="7 13" id="KW-0378">Hydrolase</keyword>
<evidence type="ECO:0000256" key="5">
    <source>
        <dbReference type="ARBA" id="ARBA00022475"/>
    </source>
</evidence>
<evidence type="ECO:0000256" key="4">
    <source>
        <dbReference type="ARBA" id="ARBA00021581"/>
    </source>
</evidence>
<evidence type="ECO:0000256" key="6">
    <source>
        <dbReference type="ARBA" id="ARBA00022692"/>
    </source>
</evidence>
<organism evidence="13">
    <name type="scientific">hydrocarbon metagenome</name>
    <dbReference type="NCBI Taxonomy" id="938273"/>
    <lineage>
        <taxon>unclassified sequences</taxon>
        <taxon>metagenomes</taxon>
        <taxon>ecological metagenomes</taxon>
    </lineage>
</organism>
<gene>
    <name evidence="13" type="ORF">ASZ90_003509</name>
</gene>
<comment type="caution">
    <text evidence="13">The sequence shown here is derived from an EMBL/GenBank/DDBJ whole genome shotgun (WGS) entry which is preliminary data.</text>
</comment>
<reference evidence="13" key="1">
    <citation type="journal article" date="2015" name="Proc. Natl. Acad. Sci. U.S.A.">
        <title>Networks of energetic and metabolic interactions define dynamics in microbial communities.</title>
        <authorList>
            <person name="Embree M."/>
            <person name="Liu J.K."/>
            <person name="Al-Bassam M.M."/>
            <person name="Zengler K."/>
        </authorList>
    </citation>
    <scope>NUCLEOTIDE SEQUENCE</scope>
</reference>
<evidence type="ECO:0000256" key="9">
    <source>
        <dbReference type="ARBA" id="ARBA00023136"/>
    </source>
</evidence>
<name>A0A0W8G0U5_9ZZZZ</name>
<evidence type="ECO:0000256" key="12">
    <source>
        <dbReference type="SAM" id="Phobius"/>
    </source>
</evidence>
<keyword evidence="8 12" id="KW-1133">Transmembrane helix</keyword>
<feature type="transmembrane region" description="Helical" evidence="12">
    <location>
        <begin position="95"/>
        <end position="113"/>
    </location>
</feature>